<name>A0AAX6I2M2_IRIPA</name>
<feature type="region of interest" description="Disordered" evidence="1">
    <location>
        <begin position="1"/>
        <end position="20"/>
    </location>
</feature>
<keyword evidence="3" id="KW-1185">Reference proteome</keyword>
<comment type="caution">
    <text evidence="2">The sequence shown here is derived from an EMBL/GenBank/DDBJ whole genome shotgun (WGS) entry which is preliminary data.</text>
</comment>
<sequence length="50" mass="5810">MIHHPRSQCTKKGNRSTNFRNDHVLITSESFLLPPKTNRPSHRTSMSSYL</sequence>
<feature type="compositionally biased region" description="Polar residues" evidence="1">
    <location>
        <begin position="7"/>
        <end position="19"/>
    </location>
</feature>
<dbReference type="Proteomes" id="UP001140949">
    <property type="component" value="Unassembled WGS sequence"/>
</dbReference>
<proteinExistence type="predicted"/>
<evidence type="ECO:0000256" key="1">
    <source>
        <dbReference type="SAM" id="MobiDB-lite"/>
    </source>
</evidence>
<reference evidence="2" key="2">
    <citation type="submission" date="2023-04" db="EMBL/GenBank/DDBJ databases">
        <authorList>
            <person name="Bruccoleri R.E."/>
            <person name="Oakeley E.J."/>
            <person name="Faust A.-M."/>
            <person name="Dessus-Babus S."/>
            <person name="Altorfer M."/>
            <person name="Burckhardt D."/>
            <person name="Oertli M."/>
            <person name="Naumann U."/>
            <person name="Petersen F."/>
            <person name="Wong J."/>
        </authorList>
    </citation>
    <scope>NUCLEOTIDE SEQUENCE</scope>
    <source>
        <strain evidence="2">GSM-AAB239-AS_SAM_17_03QT</strain>
        <tissue evidence="2">Leaf</tissue>
    </source>
</reference>
<dbReference type="AlphaFoldDB" id="A0AAX6I2M2"/>
<evidence type="ECO:0000313" key="2">
    <source>
        <dbReference type="EMBL" id="KAJ6847560.1"/>
    </source>
</evidence>
<organism evidence="2 3">
    <name type="scientific">Iris pallida</name>
    <name type="common">Sweet iris</name>
    <dbReference type="NCBI Taxonomy" id="29817"/>
    <lineage>
        <taxon>Eukaryota</taxon>
        <taxon>Viridiplantae</taxon>
        <taxon>Streptophyta</taxon>
        <taxon>Embryophyta</taxon>
        <taxon>Tracheophyta</taxon>
        <taxon>Spermatophyta</taxon>
        <taxon>Magnoliopsida</taxon>
        <taxon>Liliopsida</taxon>
        <taxon>Asparagales</taxon>
        <taxon>Iridaceae</taxon>
        <taxon>Iridoideae</taxon>
        <taxon>Irideae</taxon>
        <taxon>Iris</taxon>
    </lineage>
</organism>
<reference evidence="2" key="1">
    <citation type="journal article" date="2023" name="GigaByte">
        <title>Genome assembly of the bearded iris, Iris pallida Lam.</title>
        <authorList>
            <person name="Bruccoleri R.E."/>
            <person name="Oakeley E.J."/>
            <person name="Faust A.M.E."/>
            <person name="Altorfer M."/>
            <person name="Dessus-Babus S."/>
            <person name="Burckhardt D."/>
            <person name="Oertli M."/>
            <person name="Naumann U."/>
            <person name="Petersen F."/>
            <person name="Wong J."/>
        </authorList>
    </citation>
    <scope>NUCLEOTIDE SEQUENCE</scope>
    <source>
        <strain evidence="2">GSM-AAB239-AS_SAM_17_03QT</strain>
    </source>
</reference>
<dbReference type="EMBL" id="JANAVB010005397">
    <property type="protein sequence ID" value="KAJ6847560.1"/>
    <property type="molecule type" value="Genomic_DNA"/>
</dbReference>
<gene>
    <name evidence="2" type="ORF">M6B38_277365</name>
</gene>
<evidence type="ECO:0000313" key="3">
    <source>
        <dbReference type="Proteomes" id="UP001140949"/>
    </source>
</evidence>
<accession>A0AAX6I2M2</accession>
<protein>
    <submittedName>
        <fullName evidence="2">Uncharacterized protein</fullName>
    </submittedName>
</protein>